<dbReference type="SUPFAM" id="SSF57938">
    <property type="entry name" value="DnaJ/Hsp40 cysteine-rich domain"/>
    <property type="match status" value="1"/>
</dbReference>
<reference evidence="2" key="1">
    <citation type="journal article" date="2015" name="Nature">
        <title>Complex archaea that bridge the gap between prokaryotes and eukaryotes.</title>
        <authorList>
            <person name="Spang A."/>
            <person name="Saw J.H."/>
            <person name="Jorgensen S.L."/>
            <person name="Zaremba-Niedzwiedzka K."/>
            <person name="Martijn J."/>
            <person name="Lind A.E."/>
            <person name="van Eijk R."/>
            <person name="Schleper C."/>
            <person name="Guy L."/>
            <person name="Ettema T.J."/>
        </authorList>
    </citation>
    <scope>NUCLEOTIDE SEQUENCE</scope>
</reference>
<dbReference type="EMBL" id="LAZR01013520">
    <property type="protein sequence ID" value="KKM21579.1"/>
    <property type="molecule type" value="Genomic_DNA"/>
</dbReference>
<protein>
    <submittedName>
        <fullName evidence="2">Uncharacterized protein</fullName>
    </submittedName>
</protein>
<evidence type="ECO:0000313" key="2">
    <source>
        <dbReference type="EMBL" id="KKM21579.1"/>
    </source>
</evidence>
<gene>
    <name evidence="2" type="ORF">LCGC14_1633970</name>
</gene>
<feature type="region of interest" description="Disordered" evidence="1">
    <location>
        <begin position="58"/>
        <end position="84"/>
    </location>
</feature>
<name>A0A0F9IP17_9ZZZZ</name>
<dbReference type="AlphaFoldDB" id="A0A0F9IP17"/>
<evidence type="ECO:0000256" key="1">
    <source>
        <dbReference type="SAM" id="MobiDB-lite"/>
    </source>
</evidence>
<organism evidence="2">
    <name type="scientific">marine sediment metagenome</name>
    <dbReference type="NCBI Taxonomy" id="412755"/>
    <lineage>
        <taxon>unclassified sequences</taxon>
        <taxon>metagenomes</taxon>
        <taxon>ecological metagenomes</taxon>
    </lineage>
</organism>
<accession>A0A0F9IP17</accession>
<sequence>MDKTEYLEKALDDIAKGMCGNEMPSLDQDKYKFRAEMWSWSQKRARQGLAYCDTCKGEGSVDTPHSGSDPSCPDCDGEGFRQLS</sequence>
<dbReference type="InterPro" id="IPR036410">
    <property type="entry name" value="HSP_DnaJ_Cys-rich_dom_sf"/>
</dbReference>
<comment type="caution">
    <text evidence="2">The sequence shown here is derived from an EMBL/GenBank/DDBJ whole genome shotgun (WGS) entry which is preliminary data.</text>
</comment>
<proteinExistence type="predicted"/>